<keyword evidence="1 2" id="KW-0732">Signal</keyword>
<dbReference type="RefSeq" id="WP_258541194.1">
    <property type="nucleotide sequence ID" value="NZ_OU015584.1"/>
</dbReference>
<sequence>MKKVYSLVATALFATSAMFAQNVEPLNLSGKIQIQRTMKLEKGLSPKAATDTAGWMTGTSFAPEFAGITGGVTQYGYLGGGYIFGSNVDNYNTCAQGYFNEDELNFDIDEVLFLAVAKDNDDVTSSATVTVYSMADNKAYNDNGSGSPALNSPGPNSSLGSGTILLSAVDTTWFPDFSVVTLTSPASVTGTDFAVAVNSNDLAGKGDTLGLLGDGDGDGYEYAFHNVGGNWYVTNFAFGGSLNANVAIFPVIGDQNVGIESNGYLNGLKMSAYPNPANDVININYGLENSSDEVTITIIDATGRVVEVINSGNKTTGEYVETINLADYTAGKYFYTVQTSNGTLTKKFVVTK</sequence>
<evidence type="ECO:0000256" key="2">
    <source>
        <dbReference type="SAM" id="SignalP"/>
    </source>
</evidence>
<dbReference type="EMBL" id="OU015584">
    <property type="protein sequence ID" value="CAG5079550.1"/>
    <property type="molecule type" value="Genomic_DNA"/>
</dbReference>
<name>A0A916NAN0_9FLAO</name>
<evidence type="ECO:0000259" key="3">
    <source>
        <dbReference type="Pfam" id="PF18962"/>
    </source>
</evidence>
<feature type="domain" description="Secretion system C-terminal sorting" evidence="3">
    <location>
        <begin position="273"/>
        <end position="350"/>
    </location>
</feature>
<feature type="chain" id="PRO_5037666583" description="Secretion system C-terminal sorting domain-containing protein" evidence="2">
    <location>
        <begin position="21"/>
        <end position="352"/>
    </location>
</feature>
<evidence type="ECO:0000313" key="5">
    <source>
        <dbReference type="Proteomes" id="UP000683507"/>
    </source>
</evidence>
<protein>
    <recommendedName>
        <fullName evidence="3">Secretion system C-terminal sorting domain-containing protein</fullName>
    </recommendedName>
</protein>
<dbReference type="KEGG" id="ptan:CRYO30217_00973"/>
<dbReference type="NCBIfam" id="TIGR04183">
    <property type="entry name" value="Por_Secre_tail"/>
    <property type="match status" value="1"/>
</dbReference>
<dbReference type="Proteomes" id="UP000683507">
    <property type="component" value="Chromosome"/>
</dbReference>
<dbReference type="Pfam" id="PF18962">
    <property type="entry name" value="Por_Secre_tail"/>
    <property type="match status" value="1"/>
</dbReference>
<gene>
    <name evidence="4" type="ORF">CRYO30217_00973</name>
</gene>
<feature type="signal peptide" evidence="2">
    <location>
        <begin position="1"/>
        <end position="20"/>
    </location>
</feature>
<dbReference type="AlphaFoldDB" id="A0A916NAN0"/>
<dbReference type="Gene3D" id="2.60.40.4070">
    <property type="match status" value="1"/>
</dbReference>
<accession>A0A916NAN0</accession>
<reference evidence="4" key="1">
    <citation type="submission" date="2021-04" db="EMBL/GenBank/DDBJ databases">
        <authorList>
            <person name="Rodrigo-Torres L."/>
            <person name="Arahal R. D."/>
            <person name="Lucena T."/>
        </authorList>
    </citation>
    <scope>NUCLEOTIDE SEQUENCE</scope>
    <source>
        <strain evidence="4">AS29M-1</strain>
    </source>
</reference>
<evidence type="ECO:0000313" key="4">
    <source>
        <dbReference type="EMBL" id="CAG5079550.1"/>
    </source>
</evidence>
<dbReference type="InterPro" id="IPR026444">
    <property type="entry name" value="Secre_tail"/>
</dbReference>
<organism evidence="4 5">
    <name type="scientific">Parvicella tangerina</name>
    <dbReference type="NCBI Taxonomy" id="2829795"/>
    <lineage>
        <taxon>Bacteria</taxon>
        <taxon>Pseudomonadati</taxon>
        <taxon>Bacteroidota</taxon>
        <taxon>Flavobacteriia</taxon>
        <taxon>Flavobacteriales</taxon>
        <taxon>Parvicellaceae</taxon>
        <taxon>Parvicella</taxon>
    </lineage>
</organism>
<proteinExistence type="predicted"/>
<evidence type="ECO:0000256" key="1">
    <source>
        <dbReference type="ARBA" id="ARBA00022729"/>
    </source>
</evidence>
<keyword evidence="5" id="KW-1185">Reference proteome</keyword>